<evidence type="ECO:0000256" key="1">
    <source>
        <dbReference type="ARBA" id="ARBA00022729"/>
    </source>
</evidence>
<reference evidence="5 6" key="1">
    <citation type="submission" date="2019-04" db="EMBL/GenBank/DDBJ databases">
        <title>Cohnella sp. nov. isolated from preserved vegetables.</title>
        <authorList>
            <person name="Lin S.-Y."/>
            <person name="Hung M.-H."/>
            <person name="Young C.-C."/>
        </authorList>
    </citation>
    <scope>NUCLEOTIDE SEQUENCE [LARGE SCALE GENOMIC DNA]</scope>
    <source>
        <strain evidence="5 6">CC-MHH1044</strain>
    </source>
</reference>
<evidence type="ECO:0000313" key="5">
    <source>
        <dbReference type="EMBL" id="THF82229.1"/>
    </source>
</evidence>
<dbReference type="InterPro" id="IPR036116">
    <property type="entry name" value="FN3_sf"/>
</dbReference>
<dbReference type="Gene3D" id="2.160.20.10">
    <property type="entry name" value="Single-stranded right-handed beta-helix, Pectin lyase-like"/>
    <property type="match status" value="1"/>
</dbReference>
<dbReference type="InterPro" id="IPR006626">
    <property type="entry name" value="PbH1"/>
</dbReference>
<dbReference type="PROSITE" id="PS51175">
    <property type="entry name" value="CBM6"/>
    <property type="match status" value="1"/>
</dbReference>
<proteinExistence type="predicted"/>
<dbReference type="CDD" id="cd04080">
    <property type="entry name" value="CBM6_cellulase-like"/>
    <property type="match status" value="1"/>
</dbReference>
<dbReference type="SUPFAM" id="SSF51126">
    <property type="entry name" value="Pectin lyase-like"/>
    <property type="match status" value="1"/>
</dbReference>
<comment type="caution">
    <text evidence="5">The sequence shown here is derived from an EMBL/GenBank/DDBJ whole genome shotgun (WGS) entry which is preliminary data.</text>
</comment>
<dbReference type="InterPro" id="IPR008979">
    <property type="entry name" value="Galactose-bd-like_sf"/>
</dbReference>
<evidence type="ECO:0000259" key="4">
    <source>
        <dbReference type="PROSITE" id="PS51175"/>
    </source>
</evidence>
<dbReference type="InterPro" id="IPR011050">
    <property type="entry name" value="Pectin_lyase_fold/virulence"/>
</dbReference>
<dbReference type="EMBL" id="SSOB01000007">
    <property type="protein sequence ID" value="THF82229.1"/>
    <property type="molecule type" value="Genomic_DNA"/>
</dbReference>
<dbReference type="OrthoDB" id="197688at2"/>
<dbReference type="PROSITE" id="PS50022">
    <property type="entry name" value="FA58C_3"/>
    <property type="match status" value="2"/>
</dbReference>
<evidence type="ECO:0000259" key="3">
    <source>
        <dbReference type="PROSITE" id="PS50853"/>
    </source>
</evidence>
<dbReference type="GO" id="GO:0030246">
    <property type="term" value="F:carbohydrate binding"/>
    <property type="evidence" value="ECO:0007669"/>
    <property type="project" value="InterPro"/>
</dbReference>
<dbReference type="InterPro" id="IPR003961">
    <property type="entry name" value="FN3_dom"/>
</dbReference>
<dbReference type="InterPro" id="IPR013783">
    <property type="entry name" value="Ig-like_fold"/>
</dbReference>
<dbReference type="Gene3D" id="2.60.40.10">
    <property type="entry name" value="Immunoglobulins"/>
    <property type="match status" value="3"/>
</dbReference>
<feature type="domain" description="F5/8 type C" evidence="2">
    <location>
        <begin position="408"/>
        <end position="553"/>
    </location>
</feature>
<dbReference type="Pfam" id="PF07705">
    <property type="entry name" value="CARDB"/>
    <property type="match status" value="2"/>
</dbReference>
<protein>
    <submittedName>
        <fullName evidence="5">Carbohydrate-binding protein</fullName>
    </submittedName>
</protein>
<dbReference type="Pfam" id="PF03422">
    <property type="entry name" value="CBM_6"/>
    <property type="match status" value="1"/>
</dbReference>
<dbReference type="PANTHER" id="PTHR45713">
    <property type="entry name" value="FTP DOMAIN-CONTAINING PROTEIN"/>
    <property type="match status" value="1"/>
</dbReference>
<dbReference type="InterPro" id="IPR051941">
    <property type="entry name" value="BG_Antigen-Binding_Lectin"/>
</dbReference>
<dbReference type="Pfam" id="PF22633">
    <property type="entry name" value="F5_F8_type_C_2"/>
    <property type="match status" value="1"/>
</dbReference>
<name>A0A4S4C4U4_9BACL</name>
<accession>A0A4S4C4U4</accession>
<dbReference type="SMART" id="SM00710">
    <property type="entry name" value="PbH1"/>
    <property type="match status" value="4"/>
</dbReference>
<dbReference type="SUPFAM" id="SSF49265">
    <property type="entry name" value="Fibronectin type III"/>
    <property type="match status" value="1"/>
</dbReference>
<dbReference type="Pfam" id="PF22815">
    <property type="entry name" value="CatAgl_D1"/>
    <property type="match status" value="1"/>
</dbReference>
<sequence length="1340" mass="139563">MQPYKQSHTERRYDDVRTTKRWTAWVCLLALIAGTFLAPIGAPGPAFAAGGANLAAGKATSESGHADVYGAANVTDGNAGTYWESVNNAFPQWVQVDLGSAVAIDQVVLKLPSAWGSRTQTLSIQGSANGTSFADLKASASYTFDPSSANTVAIDFAAASVRYVRAVFTANTGWPAGQLSELEVYGTSAAAPSAIPGKLEAESYSAMSGIQTETTTDAGGGLNVGYIDVGDWMDYSVNVQAAGTYTVEYRVASNAATGQLQLRSGTTTLATTTVPNTGGWQSWQTVTASVALAAGTQTLRIYASGYDFNLNWMNFTTGSSVDNQAPSAPTGLSFTLPSSGTIALSWNASTDNVGVTGYDIYANSQLRASVSGTTLSYSDSQSASATVTYYVVAKDAAGNVSAPSNSVTRTGSGGSGDTNLAIGKPISASSSTFTYAAANANDNNTSTYWEAGGHPGTLTVDLGANANVTSVVVKLNPDSAWATRTQTIQVLGHDQNSQTFSSLVGAATYTFNPSSQNTVTIPVGATASSVQLRFTANSGAPGGQAAEFQIIGTMAPNPDLKVTGLSWSPTSPIETDAVTLSAVVQNAGSVASAATSVNFYLGSSLVGTASVAALAAGASTTVSANIGAKDAGSYSVTAKVDESNAVIETDDSNNSFTSSSALIVGQVQSSDLIATASWSPSNPSAGNTVTFTVNLKNQGNIASAAGSHALSLTLKNAAGATIQTLSGSYSGSLAAGASANVVLGTWTAVNGSYTVTATVASDANEVAIKQANNTSTASLYSGRGANMPFTVLEAESTSNSTNGTRLAPNFTPGDFAGEASGRSAVLLDAGGEYVEFTLTSPANAFVLRNAVAENTTGTISVYADGTDVGNFSVSSKFSYLYATPTTLGELGYNNSGSKAYWLYEDAQLLLNQVYPAGTKIKIQKDAGDVSWIYVDMIETENVAPAASNPDPSKYVEVSGSKSIEQALNEFRQDTTKKGIFIPAGEWTISSKIYLYGRATEIIGAGPWHTKLIAPQSQTNTDVGFNIGSTANGSTIKDLSAWGNYIYRVDGPGKFIDGNGMQNVTIENVWAEHFVCLYWGVNSSYNTFKNNRIKNTFADGINMTNGSSYNVIDNNYARGTGDDSFALFSAVDSGGSYNVGNKYTNLTAVNVRRAAAFAAYGGQDNLFQNLYGADTLTYPGLTISSYSFGYNTLGFGTLDTVFDGITLDRTGGDFWTSVGADDKINDYQNFGAIWFYGGDRDFKNILVKNVDINNPVYFGLMFQTKSPENLAMQNVRLENITINSPTRYGIKLVAKAEDGQGPVVGSASFTNVKVNNAGVAAIYGESKSPNFSVVRVSGNNW</sequence>
<dbReference type="SMART" id="SM00606">
    <property type="entry name" value="CBD_IV"/>
    <property type="match status" value="1"/>
</dbReference>
<dbReference type="Pfam" id="PF22816">
    <property type="entry name" value="CatAgl_D2"/>
    <property type="match status" value="1"/>
</dbReference>
<evidence type="ECO:0000313" key="6">
    <source>
        <dbReference type="Proteomes" id="UP000310636"/>
    </source>
</evidence>
<dbReference type="InterPro" id="IPR033801">
    <property type="entry name" value="CBM6-CBM35-CBM36-like_1"/>
</dbReference>
<dbReference type="Pfam" id="PF00754">
    <property type="entry name" value="F5_F8_type_C"/>
    <property type="match status" value="1"/>
</dbReference>
<dbReference type="SMART" id="SM00231">
    <property type="entry name" value="FA58C"/>
    <property type="match status" value="1"/>
</dbReference>
<keyword evidence="1" id="KW-0732">Signal</keyword>
<feature type="domain" description="F5/8 type C" evidence="2">
    <location>
        <begin position="40"/>
        <end position="187"/>
    </location>
</feature>
<dbReference type="Proteomes" id="UP000310636">
    <property type="component" value="Unassembled WGS sequence"/>
</dbReference>
<gene>
    <name evidence="5" type="ORF">E6C55_07555</name>
</gene>
<feature type="domain" description="Fibronectin type-III" evidence="3">
    <location>
        <begin position="328"/>
        <end position="415"/>
    </location>
</feature>
<dbReference type="PANTHER" id="PTHR45713:SF6">
    <property type="entry name" value="F5_8 TYPE C DOMAIN-CONTAINING PROTEIN"/>
    <property type="match status" value="1"/>
</dbReference>
<dbReference type="InterPro" id="IPR011635">
    <property type="entry name" value="CARDB"/>
</dbReference>
<dbReference type="InterPro" id="IPR012334">
    <property type="entry name" value="Pectin_lyas_fold"/>
</dbReference>
<dbReference type="Gene3D" id="2.60.120.260">
    <property type="entry name" value="Galactose-binding domain-like"/>
    <property type="match status" value="3"/>
</dbReference>
<dbReference type="InterPro" id="IPR055149">
    <property type="entry name" value="Agl_cat_D2"/>
</dbReference>
<dbReference type="InterPro" id="IPR006584">
    <property type="entry name" value="Cellulose-bd_IV"/>
</dbReference>
<dbReference type="PROSITE" id="PS50853">
    <property type="entry name" value="FN3"/>
    <property type="match status" value="1"/>
</dbReference>
<dbReference type="SUPFAM" id="SSF49785">
    <property type="entry name" value="Galactose-binding domain-like"/>
    <property type="match status" value="3"/>
</dbReference>
<evidence type="ECO:0000259" key="2">
    <source>
        <dbReference type="PROSITE" id="PS50022"/>
    </source>
</evidence>
<dbReference type="CDD" id="cd00063">
    <property type="entry name" value="FN3"/>
    <property type="match status" value="1"/>
</dbReference>
<feature type="domain" description="CBM6" evidence="4">
    <location>
        <begin position="197"/>
        <end position="316"/>
    </location>
</feature>
<dbReference type="InterPro" id="IPR005084">
    <property type="entry name" value="CBM6"/>
</dbReference>
<dbReference type="InterPro" id="IPR000421">
    <property type="entry name" value="FA58C"/>
</dbReference>
<keyword evidence="6" id="KW-1185">Reference proteome</keyword>
<organism evidence="5 6">
    <name type="scientific">Cohnella fermenti</name>
    <dbReference type="NCBI Taxonomy" id="2565925"/>
    <lineage>
        <taxon>Bacteria</taxon>
        <taxon>Bacillati</taxon>
        <taxon>Bacillota</taxon>
        <taxon>Bacilli</taxon>
        <taxon>Bacillales</taxon>
        <taxon>Paenibacillaceae</taxon>
        <taxon>Cohnella</taxon>
    </lineage>
</organism>